<gene>
    <name evidence="2" type="ORF">PVAND_016240</name>
</gene>
<organism evidence="2 3">
    <name type="scientific">Polypedilum vanderplanki</name>
    <name type="common">Sleeping chironomid midge</name>
    <dbReference type="NCBI Taxonomy" id="319348"/>
    <lineage>
        <taxon>Eukaryota</taxon>
        <taxon>Metazoa</taxon>
        <taxon>Ecdysozoa</taxon>
        <taxon>Arthropoda</taxon>
        <taxon>Hexapoda</taxon>
        <taxon>Insecta</taxon>
        <taxon>Pterygota</taxon>
        <taxon>Neoptera</taxon>
        <taxon>Endopterygota</taxon>
        <taxon>Diptera</taxon>
        <taxon>Nematocera</taxon>
        <taxon>Chironomoidea</taxon>
        <taxon>Chironomidae</taxon>
        <taxon>Chironominae</taxon>
        <taxon>Polypedilum</taxon>
        <taxon>Polypedilum</taxon>
    </lineage>
</organism>
<keyword evidence="1" id="KW-0175">Coiled coil</keyword>
<dbReference type="CDD" id="cd14686">
    <property type="entry name" value="bZIP"/>
    <property type="match status" value="1"/>
</dbReference>
<reference evidence="2" key="1">
    <citation type="submission" date="2021-03" db="EMBL/GenBank/DDBJ databases">
        <title>Chromosome level genome of the anhydrobiotic midge Polypedilum vanderplanki.</title>
        <authorList>
            <person name="Yoshida Y."/>
            <person name="Kikawada T."/>
            <person name="Gusev O."/>
        </authorList>
    </citation>
    <scope>NUCLEOTIDE SEQUENCE</scope>
    <source>
        <strain evidence="2">NIAS01</strain>
        <tissue evidence="2">Whole body or cell culture</tissue>
    </source>
</reference>
<protein>
    <submittedName>
        <fullName evidence="2">Uncharacterized protein</fullName>
    </submittedName>
</protein>
<evidence type="ECO:0000256" key="1">
    <source>
        <dbReference type="SAM" id="Coils"/>
    </source>
</evidence>
<dbReference type="SUPFAM" id="SSF52058">
    <property type="entry name" value="L domain-like"/>
    <property type="match status" value="1"/>
</dbReference>
<keyword evidence="3" id="KW-1185">Reference proteome</keyword>
<evidence type="ECO:0000313" key="2">
    <source>
        <dbReference type="EMBL" id="KAG5668293.1"/>
    </source>
</evidence>
<dbReference type="Gene3D" id="3.80.10.10">
    <property type="entry name" value="Ribonuclease Inhibitor"/>
    <property type="match status" value="1"/>
</dbReference>
<proteinExistence type="predicted"/>
<feature type="coiled-coil region" evidence="1">
    <location>
        <begin position="268"/>
        <end position="309"/>
    </location>
</feature>
<dbReference type="InterPro" id="IPR032675">
    <property type="entry name" value="LRR_dom_sf"/>
</dbReference>
<dbReference type="Proteomes" id="UP001107558">
    <property type="component" value="Chromosome 4"/>
</dbReference>
<comment type="caution">
    <text evidence="2">The sequence shown here is derived from an EMBL/GenBank/DDBJ whole genome shotgun (WGS) entry which is preliminary data.</text>
</comment>
<accession>A0A9J6BEV3</accession>
<evidence type="ECO:0000313" key="3">
    <source>
        <dbReference type="Proteomes" id="UP001107558"/>
    </source>
</evidence>
<sequence>MCCIFLTSSVSKVILSEMKSGLIFIIFQLFLQSQSFVLQCDFVLIGNLYMCISTLRESITDNTVTNITGNHAPGKNNNDVNMIFIADQNFLDNFPRGISNFFPNLNFFTLDRSAISILYGDEIDEFPLIETFSVQKSALKKIHNGLFEKTPNIKFIYFDNNQIEEVGHDLFTPLNISQLNKVDFNGNNCIDAHANNTASILTLIEELRTHCVLNEAISTTIATEPTIPEQCEVENIKDAICDLQNDVERLRIKIEHNEIDIYGLNYNNQLLNLRIQNHEKRIRDLELKNAQLEEEQKLIKEEMKKIIEIFKIE</sequence>
<name>A0A9J6BEV3_POLVA</name>
<dbReference type="AlphaFoldDB" id="A0A9J6BEV3"/>
<dbReference type="EMBL" id="JADBJN010000004">
    <property type="protein sequence ID" value="KAG5668293.1"/>
    <property type="molecule type" value="Genomic_DNA"/>
</dbReference>